<dbReference type="InterPro" id="IPR027417">
    <property type="entry name" value="P-loop_NTPase"/>
</dbReference>
<name>A0A7Y4IEZ1_MYXXA</name>
<dbReference type="RefSeq" id="WP_171440499.1">
    <property type="nucleotide sequence ID" value="NZ_JABFNT010000016.1"/>
</dbReference>
<evidence type="ECO:0000313" key="3">
    <source>
        <dbReference type="Proteomes" id="UP000533080"/>
    </source>
</evidence>
<evidence type="ECO:0008006" key="4">
    <source>
        <dbReference type="Google" id="ProtNLM"/>
    </source>
</evidence>
<dbReference type="Gene3D" id="3.40.50.300">
    <property type="entry name" value="P-loop containing nucleotide triphosphate hydrolases"/>
    <property type="match status" value="2"/>
</dbReference>
<comment type="caution">
    <text evidence="2">The sequence shown here is derived from an EMBL/GenBank/DDBJ whole genome shotgun (WGS) entry which is preliminary data.</text>
</comment>
<gene>
    <name evidence="2" type="ORF">HNV28_06870</name>
</gene>
<feature type="coiled-coil region" evidence="1">
    <location>
        <begin position="208"/>
        <end position="356"/>
    </location>
</feature>
<accession>A0A7Y4IEZ1</accession>
<keyword evidence="1" id="KW-0175">Coiled coil</keyword>
<feature type="coiled-coil region" evidence="1">
    <location>
        <begin position="653"/>
        <end position="759"/>
    </location>
</feature>
<evidence type="ECO:0000313" key="2">
    <source>
        <dbReference type="EMBL" id="NOJ78063.1"/>
    </source>
</evidence>
<dbReference type="Proteomes" id="UP000533080">
    <property type="component" value="Unassembled WGS sequence"/>
</dbReference>
<dbReference type="AlphaFoldDB" id="A0A7Y4IEZ1"/>
<dbReference type="SUPFAM" id="SSF52540">
    <property type="entry name" value="P-loop containing nucleoside triphosphate hydrolases"/>
    <property type="match status" value="1"/>
</dbReference>
<organism evidence="2 3">
    <name type="scientific">Myxococcus xanthus</name>
    <dbReference type="NCBI Taxonomy" id="34"/>
    <lineage>
        <taxon>Bacteria</taxon>
        <taxon>Pseudomonadati</taxon>
        <taxon>Myxococcota</taxon>
        <taxon>Myxococcia</taxon>
        <taxon>Myxococcales</taxon>
        <taxon>Cystobacterineae</taxon>
        <taxon>Myxococcaceae</taxon>
        <taxon>Myxococcus</taxon>
    </lineage>
</organism>
<protein>
    <recommendedName>
        <fullName evidence="4">Rad50/SbcC-type AAA domain-containing protein</fullName>
    </recommendedName>
</protein>
<proteinExistence type="predicted"/>
<reference evidence="2 3" key="1">
    <citation type="submission" date="2020-05" db="EMBL/GenBank/DDBJ databases">
        <authorList>
            <person name="Whitworth D."/>
        </authorList>
    </citation>
    <scope>NUCLEOTIDE SEQUENCE [LARGE SCALE GENOMIC DNA]</scope>
    <source>
        <strain evidence="2 3">AM005</strain>
    </source>
</reference>
<sequence length="915" mass="103212">MILRRLCVQHFRCFRSPVDLQGLGTGIHVIHAPNETGKSSLILAVARALFDRHSTKDREMNLLRPWQTKLSPRVKLEFETAGKRYRLEKAFLDDASSVLDEWTGSRFERLAESQEADALLRGFLVSSVPGNGVTKVGNWGLARLLWLNQSEERYDLPGLDTPLKARLLETVGVAALSNEEQSLLKAMEGAYRRFFTPKTGKLVTGSDLDREGARMRELREEAARLTQRLAEIEQLASESMDLGQKQLSLAEERRTYEQRLASLHERIAEEEKLEQQAALREKDVERQRKEWQSLDQKQRELLALQQKVVQQEDLLARNEPALQEAQGLVRRAEDGAREARERHKAQQGEMELAEQRVERGRLLEDARASLAEQRKLDGLVKQGTRVETSVENARRKTAGLKALPDAEVKRAEEVQRKLTQALDRLDAQGVEVSFTAEGPQRIEWEAQGHTTPHKLTSEEQKVFSGVRAGALRIKGVGEVRVRTAAEEIGKLEAEVEKHRKDLARRLHEHGVDDVVGLRAAWASQQAALQELSKYEEARSQFLEDNKVESVEVLREQQREQARKTGALSAQLNLSREELQTHPFPELKALTEELKARRQEVKARDKAREEAEGALRKAEQHLKVVTQGRNSAQAAAQALGLELKTQLNTLGLSLEGLGAEVERGEAELNRLENMVKGLRAQLPRLEARATVERKKLQDTLERIGDEEKKNQEKRIRAQALLEQAAADGLYSRLCEAEEKLALAEAAFQRLETRARAAESLRAMSQAWQDQVTQTFLAPIEQEIHSRLAYIRGGGRSEQILLDAEFSEARLQTAGGPWPLEGFSWGMREQTLFTLRLALGELLARKGPRPEPQLVVLDDALVNTDAARHQRALEVIESAGDTLQILILTAFPERYRTLRGVKEFDLRALAQASLPSS</sequence>
<dbReference type="PANTHER" id="PTHR32114">
    <property type="entry name" value="ABC TRANSPORTER ABCH.3"/>
    <property type="match status" value="1"/>
</dbReference>
<evidence type="ECO:0000256" key="1">
    <source>
        <dbReference type="SAM" id="Coils"/>
    </source>
</evidence>
<dbReference type="EMBL" id="JABFNT010000016">
    <property type="protein sequence ID" value="NOJ78063.1"/>
    <property type="molecule type" value="Genomic_DNA"/>
</dbReference>
<dbReference type="PANTHER" id="PTHR32114:SF2">
    <property type="entry name" value="ABC TRANSPORTER ABCH.3"/>
    <property type="match status" value="1"/>
</dbReference>